<name>A0A4R9JZ89_9LEPT</name>
<protein>
    <submittedName>
        <fullName evidence="3">ATP-binding protein</fullName>
    </submittedName>
</protein>
<dbReference type="InterPro" id="IPR041682">
    <property type="entry name" value="AAA_14"/>
</dbReference>
<feature type="domain" description="AAA" evidence="1">
    <location>
        <begin position="18"/>
        <end position="131"/>
    </location>
</feature>
<comment type="caution">
    <text evidence="3">The sequence shown here is derived from an EMBL/GenBank/DDBJ whole genome shotgun (WGS) entry which is preliminary data.</text>
</comment>
<dbReference type="PANTHER" id="PTHR43566:SF1">
    <property type="entry name" value="AAA+ ATPASE DOMAIN-CONTAINING PROTEIN"/>
    <property type="match status" value="1"/>
</dbReference>
<dbReference type="AlphaFoldDB" id="A0A4R9JZ89"/>
<dbReference type="Pfam" id="PF13635">
    <property type="entry name" value="DUF4143"/>
    <property type="match status" value="1"/>
</dbReference>
<evidence type="ECO:0000313" key="3">
    <source>
        <dbReference type="EMBL" id="TGL58673.1"/>
    </source>
</evidence>
<proteinExistence type="predicted"/>
<dbReference type="GO" id="GO:0005524">
    <property type="term" value="F:ATP binding"/>
    <property type="evidence" value="ECO:0007669"/>
    <property type="project" value="UniProtKB-KW"/>
</dbReference>
<accession>A0A4R9JZ89</accession>
<evidence type="ECO:0000313" key="4">
    <source>
        <dbReference type="Proteomes" id="UP000297693"/>
    </source>
</evidence>
<sequence>MKNTRSIFPFMKEDLGSRMTFIGGPRQVGKTTLAKSFLKSESQYLNWDDLGDRSIIKTHQIDPKLTTVVLDEIHKYSRWRMLLKGLYDKYKNSLSIIVTGSARLDTLRKGGDSLFGRYRYFRLHPFALHEVDSKCSRESTLELLKFGGFPEPLIAKSERKYRLWKRERLSRLVYQDLRDLDTVKDLSKIELLVDALPSKVGSVLSINSLKEDLEVSPNTVSHWLLVLETIYYSYRILPLGGPKIRAVKKSNKLYLWDWAEIESDGARFENFVASQLLYYCHFQDDVNGYDMELRFVRDTDLREIDFVVLKNKKPIFAVECKTGDKKISSHLRYFKERLSIPFLYQVHLGEKEWDEGTIKVRRWESFWKERVKELVAS</sequence>
<dbReference type="SUPFAM" id="SSF52540">
    <property type="entry name" value="P-loop containing nucleoside triphosphate hydrolases"/>
    <property type="match status" value="1"/>
</dbReference>
<dbReference type="PANTHER" id="PTHR43566">
    <property type="entry name" value="CONSERVED PROTEIN"/>
    <property type="match status" value="1"/>
</dbReference>
<dbReference type="OrthoDB" id="9801684at2"/>
<dbReference type="EMBL" id="RQGD01000031">
    <property type="protein sequence ID" value="TGL58673.1"/>
    <property type="molecule type" value="Genomic_DNA"/>
</dbReference>
<gene>
    <name evidence="3" type="ORF">EHQ58_10155</name>
</gene>
<evidence type="ECO:0000259" key="2">
    <source>
        <dbReference type="Pfam" id="PF13635"/>
    </source>
</evidence>
<keyword evidence="3" id="KW-0067">ATP-binding</keyword>
<dbReference type="Pfam" id="PF13173">
    <property type="entry name" value="AAA_14"/>
    <property type="match status" value="1"/>
</dbReference>
<evidence type="ECO:0000259" key="1">
    <source>
        <dbReference type="Pfam" id="PF13173"/>
    </source>
</evidence>
<feature type="domain" description="DUF4143" evidence="2">
    <location>
        <begin position="175"/>
        <end position="322"/>
    </location>
</feature>
<dbReference type="InterPro" id="IPR025420">
    <property type="entry name" value="DUF4143"/>
</dbReference>
<keyword evidence="4" id="KW-1185">Reference proteome</keyword>
<dbReference type="Proteomes" id="UP000297693">
    <property type="component" value="Unassembled WGS sequence"/>
</dbReference>
<organism evidence="3 4">
    <name type="scientific">Leptospira ognonensis</name>
    <dbReference type="NCBI Taxonomy" id="2484945"/>
    <lineage>
        <taxon>Bacteria</taxon>
        <taxon>Pseudomonadati</taxon>
        <taxon>Spirochaetota</taxon>
        <taxon>Spirochaetia</taxon>
        <taxon>Leptospirales</taxon>
        <taxon>Leptospiraceae</taxon>
        <taxon>Leptospira</taxon>
    </lineage>
</organism>
<keyword evidence="3" id="KW-0547">Nucleotide-binding</keyword>
<reference evidence="3" key="1">
    <citation type="journal article" date="2019" name="PLoS Negl. Trop. Dis.">
        <title>Revisiting the worldwide diversity of Leptospira species in the environment.</title>
        <authorList>
            <person name="Vincent A.T."/>
            <person name="Schiettekatte O."/>
            <person name="Bourhy P."/>
            <person name="Veyrier F.J."/>
            <person name="Picardeau M."/>
        </authorList>
    </citation>
    <scope>NUCLEOTIDE SEQUENCE [LARGE SCALE GENOMIC DNA]</scope>
    <source>
        <strain evidence="3">201702476</strain>
    </source>
</reference>
<dbReference type="InterPro" id="IPR027417">
    <property type="entry name" value="P-loop_NTPase"/>
</dbReference>